<dbReference type="InterPro" id="IPR000719">
    <property type="entry name" value="Prot_kinase_dom"/>
</dbReference>
<feature type="region of interest" description="Disordered" evidence="1">
    <location>
        <begin position="316"/>
        <end position="366"/>
    </location>
</feature>
<name>A0A397CAK1_APHAT</name>
<reference evidence="4 5" key="1">
    <citation type="submission" date="2018-08" db="EMBL/GenBank/DDBJ databases">
        <title>Aphanomyces genome sequencing and annotation.</title>
        <authorList>
            <person name="Minardi D."/>
            <person name="Oidtmann B."/>
            <person name="Van Der Giezen M."/>
            <person name="Studholme D.J."/>
        </authorList>
    </citation>
    <scope>NUCLEOTIDE SEQUENCE [LARGE SCALE GENOMIC DNA]</scope>
    <source>
        <strain evidence="4 5">D2</strain>
    </source>
</reference>
<dbReference type="GO" id="GO:0004674">
    <property type="term" value="F:protein serine/threonine kinase activity"/>
    <property type="evidence" value="ECO:0007669"/>
    <property type="project" value="TreeGrafter"/>
</dbReference>
<dbReference type="VEuPathDB" id="FungiDB:H257_06389"/>
<evidence type="ECO:0000256" key="1">
    <source>
        <dbReference type="SAM" id="MobiDB-lite"/>
    </source>
</evidence>
<dbReference type="SUPFAM" id="SSF56112">
    <property type="entry name" value="Protein kinase-like (PK-like)"/>
    <property type="match status" value="1"/>
</dbReference>
<dbReference type="Proteomes" id="UP000266643">
    <property type="component" value="Unassembled WGS sequence"/>
</dbReference>
<feature type="transmembrane region" description="Helical" evidence="2">
    <location>
        <begin position="254"/>
        <end position="275"/>
    </location>
</feature>
<evidence type="ECO:0000259" key="3">
    <source>
        <dbReference type="PROSITE" id="PS50011"/>
    </source>
</evidence>
<dbReference type="GO" id="GO:0005524">
    <property type="term" value="F:ATP binding"/>
    <property type="evidence" value="ECO:0007669"/>
    <property type="project" value="InterPro"/>
</dbReference>
<keyword evidence="2" id="KW-0472">Membrane</keyword>
<feature type="domain" description="Protein kinase" evidence="3">
    <location>
        <begin position="394"/>
        <end position="655"/>
    </location>
</feature>
<feature type="compositionally biased region" description="Basic and acidic residues" evidence="1">
    <location>
        <begin position="336"/>
        <end position="347"/>
    </location>
</feature>
<keyword evidence="2" id="KW-1133">Transmembrane helix</keyword>
<dbReference type="InterPro" id="IPR011009">
    <property type="entry name" value="Kinase-like_dom_sf"/>
</dbReference>
<dbReference type="Pfam" id="PF00069">
    <property type="entry name" value="Pkinase"/>
    <property type="match status" value="1"/>
</dbReference>
<dbReference type="PROSITE" id="PS00108">
    <property type="entry name" value="PROTEIN_KINASE_ST"/>
    <property type="match status" value="1"/>
</dbReference>
<dbReference type="PANTHER" id="PTHR44329">
    <property type="entry name" value="SERINE/THREONINE-PROTEIN KINASE TNNI3K-RELATED"/>
    <property type="match status" value="1"/>
</dbReference>
<evidence type="ECO:0000256" key="2">
    <source>
        <dbReference type="SAM" id="Phobius"/>
    </source>
</evidence>
<evidence type="ECO:0000313" key="5">
    <source>
        <dbReference type="Proteomes" id="UP000266643"/>
    </source>
</evidence>
<feature type="compositionally biased region" description="Polar residues" evidence="1">
    <location>
        <begin position="350"/>
        <end position="366"/>
    </location>
</feature>
<gene>
    <name evidence="4" type="ORF">DYB30_006123</name>
</gene>
<sequence length="664" mass="71559">MSTTWLESSDYVGRFKALEAANVSVIAPSIPPPIHVHQRLEALDLRWSQLTPHAKHALLWDSGAVSASEDSYVQVYVSCGMSMSDIAISKDSLGTVLPTTDCLGPHGVTYVRQVGAVASFGALDRLTRCTISDAPWPNSNATTSVVYSQDALLPSDIPSLRVVLHRDETGAARPAIHSFIDAATSTTLSCPLVSQSVGLVILCGSRSANTTSTCVPTASPAMASWLSSIRTSFATTATLLSSSQDAGRVVSAPWIGSIAGGCVVIVLVALGWCLYRRWKQRQALNGFTSALRPFTRPPPVPAHSISNVQNGAAVQRYEQPPPTPSTVPPSGPYYPQHHDRPSTDHPRPSHLSSLARNPFQSPSNSNLLDQLNPSAALAKLDQVPSHLRLPFDSITTTQLVATGIRCKVYFGRYNHKLVVAVKTITLDHVHDHEIVDAFAEEIRLMASFHHPNVVALLGFAWDSVSLGSLMAVTEYLSQGNLSRFLTDNPALHWDLKASLALDVARALQYLHSLLQPKVIHSDIKPKNILLDWPSAKLSGFGVSREAMDDETLTAGVGSALYMAPEALRSGYYSVSADMYSFGCVLCELDTQRPLYADIGVPAKRIMHLILEEGLVPAVTAAYPPAIRALAHQCFHPDASLRPTAFDVARDLDLFVHGDVGGGLV</sequence>
<evidence type="ECO:0000313" key="4">
    <source>
        <dbReference type="EMBL" id="RHY40171.1"/>
    </source>
</evidence>
<dbReference type="Gene3D" id="3.30.200.20">
    <property type="entry name" value="Phosphorylase Kinase, domain 1"/>
    <property type="match status" value="1"/>
</dbReference>
<dbReference type="InterPro" id="IPR008271">
    <property type="entry name" value="Ser/Thr_kinase_AS"/>
</dbReference>
<dbReference type="AlphaFoldDB" id="A0A397CAK1"/>
<feature type="compositionally biased region" description="Pro residues" evidence="1">
    <location>
        <begin position="319"/>
        <end position="332"/>
    </location>
</feature>
<dbReference type="PANTHER" id="PTHR44329:SF214">
    <property type="entry name" value="PROTEIN KINASE DOMAIN-CONTAINING PROTEIN"/>
    <property type="match status" value="1"/>
</dbReference>
<accession>A0A397CAK1</accession>
<protein>
    <recommendedName>
        <fullName evidence="3">Protein kinase domain-containing protein</fullName>
    </recommendedName>
</protein>
<dbReference type="SMART" id="SM00220">
    <property type="entry name" value="S_TKc"/>
    <property type="match status" value="1"/>
</dbReference>
<organism evidence="4 5">
    <name type="scientific">Aphanomyces astaci</name>
    <name type="common">Crayfish plague agent</name>
    <dbReference type="NCBI Taxonomy" id="112090"/>
    <lineage>
        <taxon>Eukaryota</taxon>
        <taxon>Sar</taxon>
        <taxon>Stramenopiles</taxon>
        <taxon>Oomycota</taxon>
        <taxon>Saprolegniomycetes</taxon>
        <taxon>Saprolegniales</taxon>
        <taxon>Verrucalvaceae</taxon>
        <taxon>Aphanomyces</taxon>
    </lineage>
</organism>
<dbReference type="PROSITE" id="PS50011">
    <property type="entry name" value="PROTEIN_KINASE_DOM"/>
    <property type="match status" value="1"/>
</dbReference>
<dbReference type="InterPro" id="IPR051681">
    <property type="entry name" value="Ser/Thr_Kinases-Pseudokinases"/>
</dbReference>
<comment type="caution">
    <text evidence="4">The sequence shown here is derived from an EMBL/GenBank/DDBJ whole genome shotgun (WGS) entry which is preliminary data.</text>
</comment>
<dbReference type="Gene3D" id="1.10.510.10">
    <property type="entry name" value="Transferase(Phosphotransferase) domain 1"/>
    <property type="match status" value="1"/>
</dbReference>
<keyword evidence="2" id="KW-0812">Transmembrane</keyword>
<dbReference type="EMBL" id="QUTD01011307">
    <property type="protein sequence ID" value="RHY40171.1"/>
    <property type="molecule type" value="Genomic_DNA"/>
</dbReference>
<proteinExistence type="predicted"/>